<keyword evidence="3" id="KW-1185">Reference proteome</keyword>
<accession>A0ABR4PMI7</accession>
<feature type="compositionally biased region" description="Acidic residues" evidence="1">
    <location>
        <begin position="188"/>
        <end position="198"/>
    </location>
</feature>
<dbReference type="Proteomes" id="UP001629113">
    <property type="component" value="Unassembled WGS sequence"/>
</dbReference>
<evidence type="ECO:0000256" key="1">
    <source>
        <dbReference type="SAM" id="MobiDB-lite"/>
    </source>
</evidence>
<gene>
    <name evidence="2" type="ORF">PVAG01_03714</name>
</gene>
<feature type="region of interest" description="Disordered" evidence="1">
    <location>
        <begin position="1"/>
        <end position="38"/>
    </location>
</feature>
<protein>
    <submittedName>
        <fullName evidence="2">Uncharacterized protein</fullName>
    </submittedName>
</protein>
<proteinExistence type="predicted"/>
<evidence type="ECO:0000313" key="2">
    <source>
        <dbReference type="EMBL" id="KAL3424433.1"/>
    </source>
</evidence>
<feature type="compositionally biased region" description="Basic and acidic residues" evidence="1">
    <location>
        <begin position="9"/>
        <end position="28"/>
    </location>
</feature>
<organism evidence="2 3">
    <name type="scientific">Phlyctema vagabunda</name>
    <dbReference type="NCBI Taxonomy" id="108571"/>
    <lineage>
        <taxon>Eukaryota</taxon>
        <taxon>Fungi</taxon>
        <taxon>Dikarya</taxon>
        <taxon>Ascomycota</taxon>
        <taxon>Pezizomycotina</taxon>
        <taxon>Leotiomycetes</taxon>
        <taxon>Helotiales</taxon>
        <taxon>Dermateaceae</taxon>
        <taxon>Phlyctema</taxon>
    </lineage>
</organism>
<evidence type="ECO:0000313" key="3">
    <source>
        <dbReference type="Proteomes" id="UP001629113"/>
    </source>
</evidence>
<comment type="caution">
    <text evidence="2">The sequence shown here is derived from an EMBL/GenBank/DDBJ whole genome shotgun (WGS) entry which is preliminary data.</text>
</comment>
<sequence>MSMSQNKRSSSEAGHEPEGQPEPKRWLEDSQNPTLLPIKDGKALDTLAAAASPAPLQDVFAVVEEIKPYSGIINRTTLGLYSTLKDANNEVFKLRSQYLIEGRIPHKEAARRRYLYSGGMDEKGYAWWAFGPDHQAVPFVHGVKVCIYEWVVEVAGDEEAEDWKGLKEWVEEGSIEEDEEHAHGAGEDFYDDEEDDLDDPSKDRPWH</sequence>
<feature type="region of interest" description="Disordered" evidence="1">
    <location>
        <begin position="169"/>
        <end position="207"/>
    </location>
</feature>
<name>A0ABR4PMI7_9HELO</name>
<dbReference type="EMBL" id="JBFCZG010000003">
    <property type="protein sequence ID" value="KAL3424433.1"/>
    <property type="molecule type" value="Genomic_DNA"/>
</dbReference>
<reference evidence="2 3" key="1">
    <citation type="submission" date="2024-06" db="EMBL/GenBank/DDBJ databases">
        <title>Complete genome of Phlyctema vagabunda strain 19-DSS-EL-015.</title>
        <authorList>
            <person name="Fiorenzani C."/>
        </authorList>
    </citation>
    <scope>NUCLEOTIDE SEQUENCE [LARGE SCALE GENOMIC DNA]</scope>
    <source>
        <strain evidence="2 3">19-DSS-EL-015</strain>
    </source>
</reference>